<accession>A0A392RS49</accession>
<protein>
    <submittedName>
        <fullName evidence="1">Uncharacterized protein</fullName>
    </submittedName>
</protein>
<dbReference type="Proteomes" id="UP000265520">
    <property type="component" value="Unassembled WGS sequence"/>
</dbReference>
<name>A0A392RS49_9FABA</name>
<evidence type="ECO:0000313" key="1">
    <source>
        <dbReference type="EMBL" id="MCI38415.1"/>
    </source>
</evidence>
<dbReference type="EMBL" id="LXQA010255582">
    <property type="protein sequence ID" value="MCI38415.1"/>
    <property type="molecule type" value="Genomic_DNA"/>
</dbReference>
<evidence type="ECO:0000313" key="2">
    <source>
        <dbReference type="Proteomes" id="UP000265520"/>
    </source>
</evidence>
<dbReference type="AlphaFoldDB" id="A0A392RS49"/>
<comment type="caution">
    <text evidence="1">The sequence shown here is derived from an EMBL/GenBank/DDBJ whole genome shotgun (WGS) entry which is preliminary data.</text>
</comment>
<organism evidence="1 2">
    <name type="scientific">Trifolium medium</name>
    <dbReference type="NCBI Taxonomy" id="97028"/>
    <lineage>
        <taxon>Eukaryota</taxon>
        <taxon>Viridiplantae</taxon>
        <taxon>Streptophyta</taxon>
        <taxon>Embryophyta</taxon>
        <taxon>Tracheophyta</taxon>
        <taxon>Spermatophyta</taxon>
        <taxon>Magnoliopsida</taxon>
        <taxon>eudicotyledons</taxon>
        <taxon>Gunneridae</taxon>
        <taxon>Pentapetalae</taxon>
        <taxon>rosids</taxon>
        <taxon>fabids</taxon>
        <taxon>Fabales</taxon>
        <taxon>Fabaceae</taxon>
        <taxon>Papilionoideae</taxon>
        <taxon>50 kb inversion clade</taxon>
        <taxon>NPAAA clade</taxon>
        <taxon>Hologalegina</taxon>
        <taxon>IRL clade</taxon>
        <taxon>Trifolieae</taxon>
        <taxon>Trifolium</taxon>
    </lineage>
</organism>
<sequence>MGRHVLESECSRLSDDVRSEMDWSHKLWEQLEEKLLDRVFGVGTSLRLEFSEVIHGMRGVGCSRSYKLSRDE</sequence>
<reference evidence="1 2" key="1">
    <citation type="journal article" date="2018" name="Front. Plant Sci.">
        <title>Red Clover (Trifolium pratense) and Zigzag Clover (T. medium) - A Picture of Genomic Similarities and Differences.</title>
        <authorList>
            <person name="Dluhosova J."/>
            <person name="Istvanek J."/>
            <person name="Nedelnik J."/>
            <person name="Repkova J."/>
        </authorList>
    </citation>
    <scope>NUCLEOTIDE SEQUENCE [LARGE SCALE GENOMIC DNA]</scope>
    <source>
        <strain evidence="2">cv. 10/8</strain>
        <tissue evidence="1">Leaf</tissue>
    </source>
</reference>
<keyword evidence="2" id="KW-1185">Reference proteome</keyword>
<proteinExistence type="predicted"/>